<dbReference type="AlphaFoldDB" id="A0A382K513"/>
<proteinExistence type="predicted"/>
<name>A0A382K513_9ZZZZ</name>
<organism evidence="1">
    <name type="scientific">marine metagenome</name>
    <dbReference type="NCBI Taxonomy" id="408172"/>
    <lineage>
        <taxon>unclassified sequences</taxon>
        <taxon>metagenomes</taxon>
        <taxon>ecological metagenomes</taxon>
    </lineage>
</organism>
<dbReference type="EMBL" id="UINC01078136">
    <property type="protein sequence ID" value="SVC18915.1"/>
    <property type="molecule type" value="Genomic_DNA"/>
</dbReference>
<reference evidence="1" key="1">
    <citation type="submission" date="2018-05" db="EMBL/GenBank/DDBJ databases">
        <authorList>
            <person name="Lanie J.A."/>
            <person name="Ng W.-L."/>
            <person name="Kazmierczak K.M."/>
            <person name="Andrzejewski T.M."/>
            <person name="Davidsen T.M."/>
            <person name="Wayne K.J."/>
            <person name="Tettelin H."/>
            <person name="Glass J.I."/>
            <person name="Rusch D."/>
            <person name="Podicherti R."/>
            <person name="Tsui H.-C.T."/>
            <person name="Winkler M.E."/>
        </authorList>
    </citation>
    <scope>NUCLEOTIDE SEQUENCE</scope>
</reference>
<gene>
    <name evidence="1" type="ORF">METZ01_LOCUS271769</name>
</gene>
<feature type="non-terminal residue" evidence="1">
    <location>
        <position position="29"/>
    </location>
</feature>
<protein>
    <submittedName>
        <fullName evidence="1">Uncharacterized protein</fullName>
    </submittedName>
</protein>
<accession>A0A382K513</accession>
<evidence type="ECO:0000313" key="1">
    <source>
        <dbReference type="EMBL" id="SVC18915.1"/>
    </source>
</evidence>
<sequence length="29" mass="3215">GFEPSCSCEHGISNPTPYRARRPPHVCCL</sequence>
<feature type="non-terminal residue" evidence="1">
    <location>
        <position position="1"/>
    </location>
</feature>